<keyword evidence="2" id="KW-0396">Initiation factor</keyword>
<name>A0A9D1CT20_9FIRM</name>
<feature type="domain" description="Sporulation initiation factor Spo0A C-terminal" evidence="1">
    <location>
        <begin position="16"/>
        <end position="112"/>
    </location>
</feature>
<dbReference type="GO" id="GO:0003700">
    <property type="term" value="F:DNA-binding transcription factor activity"/>
    <property type="evidence" value="ECO:0007669"/>
    <property type="project" value="InterPro"/>
</dbReference>
<dbReference type="InterPro" id="IPR016032">
    <property type="entry name" value="Sig_transdc_resp-reg_C-effctor"/>
</dbReference>
<dbReference type="InterPro" id="IPR014879">
    <property type="entry name" value="Spo0A_C"/>
</dbReference>
<evidence type="ECO:0000313" key="2">
    <source>
        <dbReference type="EMBL" id="HIQ78998.1"/>
    </source>
</evidence>
<dbReference type="Gene3D" id="1.10.10.10">
    <property type="entry name" value="Winged helix-like DNA-binding domain superfamily/Winged helix DNA-binding domain"/>
    <property type="match status" value="1"/>
</dbReference>
<sequence>MSSNVLCEEEQQLARICALLCSLGVTANYAGFFHASYAVYLASQRPERLLLVTKRLYPEVARRYGTTWRSVERNIRTVAQIAWNSGREQLEQMAHCPLAERPNASRFLAILTGAVFSGRAV</sequence>
<dbReference type="InterPro" id="IPR036388">
    <property type="entry name" value="WH-like_DNA-bd_sf"/>
</dbReference>
<dbReference type="GO" id="GO:0042173">
    <property type="term" value="P:regulation of sporulation resulting in formation of a cellular spore"/>
    <property type="evidence" value="ECO:0007669"/>
    <property type="project" value="InterPro"/>
</dbReference>
<organism evidence="2 3">
    <name type="scientific">Candidatus Scatomorpha intestinavium</name>
    <dbReference type="NCBI Taxonomy" id="2840922"/>
    <lineage>
        <taxon>Bacteria</taxon>
        <taxon>Bacillati</taxon>
        <taxon>Bacillota</taxon>
        <taxon>Clostridia</taxon>
        <taxon>Eubacteriales</taxon>
        <taxon>Candidatus Scatomorpha</taxon>
    </lineage>
</organism>
<dbReference type="EMBL" id="DVGA01000070">
    <property type="protein sequence ID" value="HIQ78998.1"/>
    <property type="molecule type" value="Genomic_DNA"/>
</dbReference>
<dbReference type="GO" id="GO:0005509">
    <property type="term" value="F:calcium ion binding"/>
    <property type="evidence" value="ECO:0007669"/>
    <property type="project" value="InterPro"/>
</dbReference>
<dbReference type="GO" id="GO:0003677">
    <property type="term" value="F:DNA binding"/>
    <property type="evidence" value="ECO:0007669"/>
    <property type="project" value="InterPro"/>
</dbReference>
<dbReference type="GO" id="GO:0005737">
    <property type="term" value="C:cytoplasm"/>
    <property type="evidence" value="ECO:0007669"/>
    <property type="project" value="InterPro"/>
</dbReference>
<accession>A0A9D1CT20</accession>
<dbReference type="Proteomes" id="UP000824262">
    <property type="component" value="Unassembled WGS sequence"/>
</dbReference>
<reference evidence="2" key="1">
    <citation type="submission" date="2020-10" db="EMBL/GenBank/DDBJ databases">
        <authorList>
            <person name="Gilroy R."/>
        </authorList>
    </citation>
    <scope>NUCLEOTIDE SEQUENCE</scope>
    <source>
        <strain evidence="2">ChiBcolR7-354</strain>
    </source>
</reference>
<dbReference type="SUPFAM" id="SSF46894">
    <property type="entry name" value="C-terminal effector domain of the bipartite response regulators"/>
    <property type="match status" value="1"/>
</dbReference>
<dbReference type="GO" id="GO:0003743">
    <property type="term" value="F:translation initiation factor activity"/>
    <property type="evidence" value="ECO:0007669"/>
    <property type="project" value="UniProtKB-KW"/>
</dbReference>
<proteinExistence type="predicted"/>
<dbReference type="AlphaFoldDB" id="A0A9D1CT20"/>
<gene>
    <name evidence="2" type="ORF">IAB77_07035</name>
</gene>
<comment type="caution">
    <text evidence="2">The sequence shown here is derived from an EMBL/GenBank/DDBJ whole genome shotgun (WGS) entry which is preliminary data.</text>
</comment>
<reference evidence="2" key="2">
    <citation type="journal article" date="2021" name="PeerJ">
        <title>Extensive microbial diversity within the chicken gut microbiome revealed by metagenomics and culture.</title>
        <authorList>
            <person name="Gilroy R."/>
            <person name="Ravi A."/>
            <person name="Getino M."/>
            <person name="Pursley I."/>
            <person name="Horton D.L."/>
            <person name="Alikhan N.F."/>
            <person name="Baker D."/>
            <person name="Gharbi K."/>
            <person name="Hall N."/>
            <person name="Watson M."/>
            <person name="Adriaenssens E.M."/>
            <person name="Foster-Nyarko E."/>
            <person name="Jarju S."/>
            <person name="Secka A."/>
            <person name="Antonio M."/>
            <person name="Oren A."/>
            <person name="Chaudhuri R.R."/>
            <person name="La Ragione R."/>
            <person name="Hildebrand F."/>
            <person name="Pallen M.J."/>
        </authorList>
    </citation>
    <scope>NUCLEOTIDE SEQUENCE</scope>
    <source>
        <strain evidence="2">ChiBcolR7-354</strain>
    </source>
</reference>
<dbReference type="Pfam" id="PF08769">
    <property type="entry name" value="Spo0A_C"/>
    <property type="match status" value="1"/>
</dbReference>
<evidence type="ECO:0000259" key="1">
    <source>
        <dbReference type="Pfam" id="PF08769"/>
    </source>
</evidence>
<evidence type="ECO:0000313" key="3">
    <source>
        <dbReference type="Proteomes" id="UP000824262"/>
    </source>
</evidence>
<keyword evidence="2" id="KW-0648">Protein biosynthesis</keyword>
<protein>
    <submittedName>
        <fullName evidence="2">Sporulation initiation factor Spo0A C-terminal domain-containing protein</fullName>
    </submittedName>
</protein>